<dbReference type="GO" id="GO:0005975">
    <property type="term" value="P:carbohydrate metabolic process"/>
    <property type="evidence" value="ECO:0007669"/>
    <property type="project" value="InterPro"/>
</dbReference>
<comment type="caution">
    <text evidence="9">The sequence shown here is derived from an EMBL/GenBank/DDBJ whole genome shotgun (WGS) entry which is preliminary data.</text>
</comment>
<comment type="function">
    <text evidence="2">Hydrolysis of 6-phosphogluconolactone to 6-phosphogluconate.</text>
</comment>
<dbReference type="Pfam" id="PF20171">
    <property type="entry name" value="OpcA_G6PD_C"/>
    <property type="match status" value="1"/>
</dbReference>
<dbReference type="InterPro" id="IPR037171">
    <property type="entry name" value="NagB/RpiA_transferase-like"/>
</dbReference>
<evidence type="ECO:0000256" key="5">
    <source>
        <dbReference type="ARBA" id="ARBA00020337"/>
    </source>
</evidence>
<dbReference type="InterPro" id="IPR005900">
    <property type="entry name" value="6-phosphogluconolactonase_DevB"/>
</dbReference>
<reference evidence="9 10" key="1">
    <citation type="submission" date="2020-08" db="EMBL/GenBank/DDBJ databases">
        <title>Sequencing the genomes of 1000 actinobacteria strains.</title>
        <authorList>
            <person name="Klenk H.-P."/>
        </authorList>
    </citation>
    <scope>NUCLEOTIDE SEQUENCE [LARGE SCALE GENOMIC DNA]</scope>
    <source>
        <strain evidence="9 10">DSM 23040</strain>
    </source>
</reference>
<dbReference type="Pfam" id="PF10128">
    <property type="entry name" value="OpcA_G6PD_assem"/>
    <property type="match status" value="1"/>
</dbReference>
<evidence type="ECO:0000259" key="7">
    <source>
        <dbReference type="Pfam" id="PF10128"/>
    </source>
</evidence>
<feature type="domain" description="Glucosamine/galactosamine-6-phosphate isomerase" evidence="6">
    <location>
        <begin position="324"/>
        <end position="556"/>
    </location>
</feature>
<dbReference type="UniPathway" id="UPA00115">
    <property type="reaction ID" value="UER00409"/>
</dbReference>
<dbReference type="GO" id="GO:0017057">
    <property type="term" value="F:6-phosphogluconolactonase activity"/>
    <property type="evidence" value="ECO:0007669"/>
    <property type="project" value="UniProtKB-EC"/>
</dbReference>
<dbReference type="SUPFAM" id="SSF100950">
    <property type="entry name" value="NagB/RpiA/CoA transferase-like"/>
    <property type="match status" value="1"/>
</dbReference>
<dbReference type="AlphaFoldDB" id="A0A839QRH8"/>
<feature type="domain" description="Glucose-6-phosphate dehydrogenase assembly protein OpcA N-terminal" evidence="7">
    <location>
        <begin position="52"/>
        <end position="159"/>
    </location>
</feature>
<accession>A0A839QRH8</accession>
<dbReference type="CDD" id="cd01400">
    <property type="entry name" value="6PGL"/>
    <property type="match status" value="1"/>
</dbReference>
<evidence type="ECO:0000259" key="6">
    <source>
        <dbReference type="Pfam" id="PF01182"/>
    </source>
</evidence>
<dbReference type="RefSeq" id="WP_183374365.1">
    <property type="nucleotide sequence ID" value="NZ_CBCSFZ010000002.1"/>
</dbReference>
<evidence type="ECO:0000313" key="9">
    <source>
        <dbReference type="EMBL" id="MBB3022375.1"/>
    </source>
</evidence>
<evidence type="ECO:0000256" key="3">
    <source>
        <dbReference type="ARBA" id="ARBA00004961"/>
    </source>
</evidence>
<evidence type="ECO:0000256" key="4">
    <source>
        <dbReference type="ARBA" id="ARBA00013198"/>
    </source>
</evidence>
<protein>
    <recommendedName>
        <fullName evidence="5">6-phosphogluconolactonase</fullName>
        <ecNumber evidence="4">3.1.1.31</ecNumber>
    </recommendedName>
</protein>
<dbReference type="NCBIfam" id="TIGR01198">
    <property type="entry name" value="pgl"/>
    <property type="match status" value="1"/>
</dbReference>
<comment type="pathway">
    <text evidence="3">Carbohydrate degradation; pentose phosphate pathway; D-ribulose 5-phosphate from D-glucose 6-phosphate (oxidative stage): step 2/3.</text>
</comment>
<name>A0A839QRH8_9MICO</name>
<dbReference type="Proteomes" id="UP000568050">
    <property type="component" value="Unassembled WGS sequence"/>
</dbReference>
<dbReference type="PANTHER" id="PTHR38658">
    <property type="entry name" value="OXPP CYCLE PROTEIN OPCA-RELATED"/>
    <property type="match status" value="1"/>
</dbReference>
<dbReference type="Gene3D" id="3.40.50.1360">
    <property type="match status" value="1"/>
</dbReference>
<evidence type="ECO:0000313" key="10">
    <source>
        <dbReference type="Proteomes" id="UP000568050"/>
    </source>
</evidence>
<dbReference type="InterPro" id="IPR006148">
    <property type="entry name" value="Glc/Gal-6P_isomerase"/>
</dbReference>
<evidence type="ECO:0000256" key="1">
    <source>
        <dbReference type="ARBA" id="ARBA00000832"/>
    </source>
</evidence>
<sequence length="568" mass="61657">MIHTMKDTTTSEVSRVLIELREDTGLVTLGRVATLVVISPEDHLDDSIDVAVHASHEHPARIIVIVPQGDTDRNALDAEVRVGADAGAGELIVLRPSGLVVNGMDTLITPLLLPDAPIVTWWSAAPPVCPSQDVVGALSTRRITDALAADDPDAVIRRLSHNYHPGDTDLCWSRLTNWRGLLAAAYEQPPISAPTAVTIEGKLNKPTVTLMRQWLADFLCVPVTVKDTDGDFGLISITLHREDGDITLRRVSPHTVIVSTPGETDDQSVTMPVRTMHDLLSEELRRLDADDIYGRVLTAAFPHHVDVKDFATGKPAPSDIRVKDKDDLIEHAAQFSVEMIDEAVRERGIAHIAMTGGRTGTQVARRIGELLHSTDVAASKVHVWWGDERFVETKSDDRNDRPALSALTLTAGIPVYNVHSMPASDMGMELDDAAAWYGQQLSLLGADSAHTEETDEERAFFDVVLLGMGEDGHIASLFPDHEDAGDATRSAVSVRNSPKPPSERISLTWPMLNAARHVVFLVAGEEKAEFAARAHGDIDPVNLPASAVRGTVSTTWFLDPEAASAIEH</sequence>
<evidence type="ECO:0000256" key="2">
    <source>
        <dbReference type="ARBA" id="ARBA00002681"/>
    </source>
</evidence>
<dbReference type="InterPro" id="IPR004555">
    <property type="entry name" value="G6PDH_assembly_OpcA"/>
</dbReference>
<dbReference type="InterPro" id="IPR046802">
    <property type="entry name" value="OpcA_G6PD_C"/>
</dbReference>
<dbReference type="EMBL" id="JACHWP010000001">
    <property type="protein sequence ID" value="MBB3022375.1"/>
    <property type="molecule type" value="Genomic_DNA"/>
</dbReference>
<comment type="catalytic activity">
    <reaction evidence="1">
        <text>6-phospho-D-glucono-1,5-lactone + H2O = 6-phospho-D-gluconate + H(+)</text>
        <dbReference type="Rhea" id="RHEA:12556"/>
        <dbReference type="ChEBI" id="CHEBI:15377"/>
        <dbReference type="ChEBI" id="CHEBI:15378"/>
        <dbReference type="ChEBI" id="CHEBI:57955"/>
        <dbReference type="ChEBI" id="CHEBI:58759"/>
        <dbReference type="EC" id="3.1.1.31"/>
    </reaction>
</comment>
<feature type="domain" description="Glucose-6-phosphate dehydrogenase assembly protein OpcA C-terminal" evidence="8">
    <location>
        <begin position="165"/>
        <end position="297"/>
    </location>
</feature>
<evidence type="ECO:0000259" key="8">
    <source>
        <dbReference type="Pfam" id="PF20171"/>
    </source>
</evidence>
<dbReference type="PANTHER" id="PTHR38658:SF1">
    <property type="entry name" value="OXPP CYCLE PROTEIN OPCA-RELATED"/>
    <property type="match status" value="1"/>
</dbReference>
<proteinExistence type="predicted"/>
<dbReference type="InterPro" id="IPR046801">
    <property type="entry name" value="OpcA_G6PD_N"/>
</dbReference>
<organism evidence="9 10">
    <name type="scientific">Helcobacillus massiliensis</name>
    <dbReference type="NCBI Taxonomy" id="521392"/>
    <lineage>
        <taxon>Bacteria</taxon>
        <taxon>Bacillati</taxon>
        <taxon>Actinomycetota</taxon>
        <taxon>Actinomycetes</taxon>
        <taxon>Micrococcales</taxon>
        <taxon>Dermabacteraceae</taxon>
        <taxon>Helcobacillus</taxon>
    </lineage>
</organism>
<dbReference type="Pfam" id="PF01182">
    <property type="entry name" value="Glucosamine_iso"/>
    <property type="match status" value="1"/>
</dbReference>
<keyword evidence="10" id="KW-1185">Reference proteome</keyword>
<dbReference type="GO" id="GO:0006098">
    <property type="term" value="P:pentose-phosphate shunt"/>
    <property type="evidence" value="ECO:0007669"/>
    <property type="project" value="UniProtKB-UniPathway"/>
</dbReference>
<dbReference type="EC" id="3.1.1.31" evidence="4"/>
<gene>
    <name evidence="9" type="ORF">FHX50_000623</name>
</gene>